<dbReference type="InterPro" id="IPR050585">
    <property type="entry name" value="Xaa-Pro_dipeptidyl-ppase/CocE"/>
</dbReference>
<dbReference type="Proteomes" id="UP000700732">
    <property type="component" value="Unassembled WGS sequence"/>
</dbReference>
<dbReference type="Gene3D" id="2.60.120.260">
    <property type="entry name" value="Galactose-binding domain-like"/>
    <property type="match status" value="1"/>
</dbReference>
<dbReference type="InterPro" id="IPR029058">
    <property type="entry name" value="AB_hydrolase_fold"/>
</dbReference>
<dbReference type="InterPro" id="IPR008979">
    <property type="entry name" value="Galactose-bd-like_sf"/>
</dbReference>
<feature type="signal peptide" evidence="2">
    <location>
        <begin position="1"/>
        <end position="17"/>
    </location>
</feature>
<accession>A0ABR6W9X2</accession>
<protein>
    <recommendedName>
        <fullName evidence="3">Xaa-Pro dipeptidyl-peptidase C-terminal domain-containing protein</fullName>
    </recommendedName>
</protein>
<dbReference type="Gene3D" id="1.10.3020.10">
    <property type="entry name" value="alpha-amino acid ester hydrolase ( Helical cap domain)"/>
    <property type="match status" value="1"/>
</dbReference>
<gene>
    <name evidence="4" type="ORF">FH603_3884</name>
</gene>
<feature type="domain" description="Xaa-Pro dipeptidyl-peptidase C-terminal" evidence="3">
    <location>
        <begin position="365"/>
        <end position="628"/>
    </location>
</feature>
<dbReference type="Gene3D" id="3.40.50.1820">
    <property type="entry name" value="alpha/beta hydrolase"/>
    <property type="match status" value="1"/>
</dbReference>
<dbReference type="SUPFAM" id="SSF53474">
    <property type="entry name" value="alpha/beta-Hydrolases"/>
    <property type="match status" value="1"/>
</dbReference>
<evidence type="ECO:0000313" key="4">
    <source>
        <dbReference type="EMBL" id="MBC3793366.1"/>
    </source>
</evidence>
<keyword evidence="5" id="KW-1185">Reference proteome</keyword>
<comment type="caution">
    <text evidence="4">The sequence shown here is derived from an EMBL/GenBank/DDBJ whole genome shotgun (WGS) entry which is preliminary data.</text>
</comment>
<keyword evidence="1" id="KW-0378">Hydrolase</keyword>
<name>A0ABR6W9X2_9BACT</name>
<evidence type="ECO:0000256" key="1">
    <source>
        <dbReference type="ARBA" id="ARBA00022801"/>
    </source>
</evidence>
<dbReference type="SUPFAM" id="SSF49785">
    <property type="entry name" value="Galactose-binding domain-like"/>
    <property type="match status" value="1"/>
</dbReference>
<dbReference type="InterPro" id="IPR013736">
    <property type="entry name" value="Xaa-Pro_dipept_C"/>
</dbReference>
<dbReference type="SMART" id="SM00939">
    <property type="entry name" value="PepX_C"/>
    <property type="match status" value="1"/>
</dbReference>
<evidence type="ECO:0000313" key="5">
    <source>
        <dbReference type="Proteomes" id="UP000700732"/>
    </source>
</evidence>
<dbReference type="NCBIfam" id="TIGR00976">
    <property type="entry name" value="CocE_NonD"/>
    <property type="match status" value="1"/>
</dbReference>
<dbReference type="RefSeq" id="WP_186739240.1">
    <property type="nucleotide sequence ID" value="NZ_VFIA01000026.1"/>
</dbReference>
<dbReference type="EMBL" id="VFIA01000026">
    <property type="protein sequence ID" value="MBC3793366.1"/>
    <property type="molecule type" value="Genomic_DNA"/>
</dbReference>
<feature type="chain" id="PRO_5046814382" description="Xaa-Pro dipeptidyl-peptidase C-terminal domain-containing protein" evidence="2">
    <location>
        <begin position="18"/>
        <end position="634"/>
    </location>
</feature>
<organism evidence="4 5">
    <name type="scientific">Spirosoma utsteinense</name>
    <dbReference type="NCBI Taxonomy" id="2585773"/>
    <lineage>
        <taxon>Bacteria</taxon>
        <taxon>Pseudomonadati</taxon>
        <taxon>Bacteroidota</taxon>
        <taxon>Cytophagia</taxon>
        <taxon>Cytophagales</taxon>
        <taxon>Cytophagaceae</taxon>
        <taxon>Spirosoma</taxon>
    </lineage>
</organism>
<evidence type="ECO:0000256" key="2">
    <source>
        <dbReference type="SAM" id="SignalP"/>
    </source>
</evidence>
<reference evidence="4 5" key="1">
    <citation type="submission" date="2019-06" db="EMBL/GenBank/DDBJ databases">
        <title>Spirosoma utsteinense sp. nov. isolated from Antarctic ice-free soils.</title>
        <authorList>
            <person name="Tahon G."/>
        </authorList>
    </citation>
    <scope>NUCLEOTIDE SEQUENCE [LARGE SCALE GENOMIC DNA]</scope>
    <source>
        <strain evidence="4 5">LMG 31447</strain>
    </source>
</reference>
<keyword evidence="2" id="KW-0732">Signal</keyword>
<dbReference type="Pfam" id="PF02129">
    <property type="entry name" value="Peptidase_S15"/>
    <property type="match status" value="1"/>
</dbReference>
<dbReference type="Pfam" id="PF08530">
    <property type="entry name" value="PepX_C"/>
    <property type="match status" value="1"/>
</dbReference>
<dbReference type="PANTHER" id="PTHR43056:SF10">
    <property type="entry name" value="COCE_NOND FAMILY, PUTATIVE (AFU_ORTHOLOGUE AFUA_7G00600)-RELATED"/>
    <property type="match status" value="1"/>
</dbReference>
<dbReference type="PANTHER" id="PTHR43056">
    <property type="entry name" value="PEPTIDASE S9 PROLYL OLIGOPEPTIDASE"/>
    <property type="match status" value="1"/>
</dbReference>
<proteinExistence type="predicted"/>
<evidence type="ECO:0000259" key="3">
    <source>
        <dbReference type="SMART" id="SM00939"/>
    </source>
</evidence>
<dbReference type="InterPro" id="IPR000383">
    <property type="entry name" value="Xaa-Pro-like_dom"/>
</dbReference>
<sequence length="634" mass="71354">MKTLRYLLLLIPFSAAAQSTPSTNPYPFTPAQDSVYVRENYQKLEYMVPMRDGTKLFTQVYAPKDQATKHPIIMQRTPYSCQPYGVDRIRRRVGPNAFMLRDNYIVVYQDVRGRWASEGTFVEMTPHIDAKKGKADHDEASDTYDTIDWLLKNIPANNGNVGQWGISYPGFYASAGAVSEHPALKASSPQAPMADLWRDDAFHNGAFMIAGNFSFYTFFQEHKQPTKQNPPALFEVNDPDGYHFYLNMGPTANSESQYYKGRNKYYHENFDHPSYDDHWKKRNILPHLNGIKHAVMVVGGWYDEQDLFGTFNTYKAIEKQNPGIQNVFVVGPWVHGGWAGPSGQTLADLDFGSKTAPYYQETIEAKFFKHYLFSEPNRQTATPLDLPEATLFETGTNRWRTFDTYPPKGTVSKQLFLGSNGTLGFTPSATGAAFSEFLSDPAHPVPFSSKINDGFSAEYMVEDQRFAASRPDVLTFQTDALTEDLTLAGPILAQLTVSTTGTDADWVVKVIDVYPPDAPQDPKKPDVVFGNYQQLIRSEIIRGRYRNNPGKPEAFTPNTPTPVAVELQDVLHTIKKGHRLMVQIQSSCFPFSDLNPQTFVPIFSAKPADYRKANHRVYHSKTGASFLKVGVLAQ</sequence>
<dbReference type="InterPro" id="IPR005674">
    <property type="entry name" value="CocE/Ser_esterase"/>
</dbReference>